<dbReference type="OrthoDB" id="5920525at2759"/>
<sequence length="209" mass="23338">MIAADIKKAFHQIELDLPDRDLTHFYWIKDVSKPLTEDNLLLLRFCRVPFGFVCSLFLLAATVDHHLENHDKSLAAEIRRNVYSVFEKLEDDIVVVVVGRISDAKGLQGPEGFDIHDEFVSAGVSKKGELFAKRSIVDFWNMVAASGKNEAERGVDELICARSVDDGADAEQRKEVINAQDHVDATGNRLLEEFRSLILKEGVSVGGGW</sequence>
<protein>
    <recommendedName>
        <fullName evidence="3">Reverse transcriptase domain-containing protein</fullName>
    </recommendedName>
</protein>
<organism evidence="1 2">
    <name type="scientific">Steinernema carpocapsae</name>
    <name type="common">Entomopathogenic nematode</name>
    <dbReference type="NCBI Taxonomy" id="34508"/>
    <lineage>
        <taxon>Eukaryota</taxon>
        <taxon>Metazoa</taxon>
        <taxon>Ecdysozoa</taxon>
        <taxon>Nematoda</taxon>
        <taxon>Chromadorea</taxon>
        <taxon>Rhabditida</taxon>
        <taxon>Tylenchina</taxon>
        <taxon>Panagrolaimomorpha</taxon>
        <taxon>Strongyloidoidea</taxon>
        <taxon>Steinernematidae</taxon>
        <taxon>Steinernema</taxon>
    </lineage>
</organism>
<reference evidence="1 2" key="2">
    <citation type="journal article" date="2019" name="G3 (Bethesda)">
        <title>Hybrid Assembly of the Genome of the Entomopathogenic Nematode Steinernema carpocapsae Identifies the X-Chromosome.</title>
        <authorList>
            <person name="Serra L."/>
            <person name="Macchietto M."/>
            <person name="Macias-Munoz A."/>
            <person name="McGill C.J."/>
            <person name="Rodriguez I.M."/>
            <person name="Rodriguez B."/>
            <person name="Murad R."/>
            <person name="Mortazavi A."/>
        </authorList>
    </citation>
    <scope>NUCLEOTIDE SEQUENCE [LARGE SCALE GENOMIC DNA]</scope>
    <source>
        <strain evidence="1 2">ALL</strain>
    </source>
</reference>
<dbReference type="EMBL" id="AZBU02000001">
    <property type="protein sequence ID" value="TMS33239.1"/>
    <property type="molecule type" value="Genomic_DNA"/>
</dbReference>
<dbReference type="EMBL" id="CM016762">
    <property type="protein sequence ID" value="TMS33239.1"/>
    <property type="molecule type" value="Genomic_DNA"/>
</dbReference>
<name>A0A4U8UL15_STECR</name>
<evidence type="ECO:0000313" key="2">
    <source>
        <dbReference type="Proteomes" id="UP000298663"/>
    </source>
</evidence>
<evidence type="ECO:0008006" key="3">
    <source>
        <dbReference type="Google" id="ProtNLM"/>
    </source>
</evidence>
<dbReference type="InterPro" id="IPR043502">
    <property type="entry name" value="DNA/RNA_pol_sf"/>
</dbReference>
<proteinExistence type="predicted"/>
<reference evidence="1 2" key="1">
    <citation type="journal article" date="2015" name="Genome Biol.">
        <title>Comparative genomics of Steinernema reveals deeply conserved gene regulatory networks.</title>
        <authorList>
            <person name="Dillman A.R."/>
            <person name="Macchietto M."/>
            <person name="Porter C.F."/>
            <person name="Rogers A."/>
            <person name="Williams B."/>
            <person name="Antoshechkin I."/>
            <person name="Lee M.M."/>
            <person name="Goodwin Z."/>
            <person name="Lu X."/>
            <person name="Lewis E.E."/>
            <person name="Goodrich-Blair H."/>
            <person name="Stock S.P."/>
            <person name="Adams B.J."/>
            <person name="Sternberg P.W."/>
            <person name="Mortazavi A."/>
        </authorList>
    </citation>
    <scope>NUCLEOTIDE SEQUENCE [LARGE SCALE GENOMIC DNA]</scope>
    <source>
        <strain evidence="1 2">ALL</strain>
    </source>
</reference>
<dbReference type="AlphaFoldDB" id="A0A4U8UL15"/>
<accession>A0A4U8UL15</accession>
<comment type="caution">
    <text evidence="1">The sequence shown here is derived from an EMBL/GenBank/DDBJ whole genome shotgun (WGS) entry which is preliminary data.</text>
</comment>
<gene>
    <name evidence="1" type="ORF">L596_001001</name>
</gene>
<dbReference type="SUPFAM" id="SSF56672">
    <property type="entry name" value="DNA/RNA polymerases"/>
    <property type="match status" value="1"/>
</dbReference>
<evidence type="ECO:0000313" key="1">
    <source>
        <dbReference type="EMBL" id="TMS33239.1"/>
    </source>
</evidence>
<dbReference type="STRING" id="34508.A0A4U8UL15"/>
<keyword evidence="2" id="KW-1185">Reference proteome</keyword>
<dbReference type="Proteomes" id="UP000298663">
    <property type="component" value="Chromosome X"/>
</dbReference>